<evidence type="ECO:0000313" key="2">
    <source>
        <dbReference type="EMBL" id="KAL3423488.1"/>
    </source>
</evidence>
<feature type="compositionally biased region" description="Basic and acidic residues" evidence="1">
    <location>
        <begin position="358"/>
        <end position="370"/>
    </location>
</feature>
<feature type="region of interest" description="Disordered" evidence="1">
    <location>
        <begin position="1"/>
        <end position="152"/>
    </location>
</feature>
<evidence type="ECO:0000313" key="3">
    <source>
        <dbReference type="Proteomes" id="UP001629113"/>
    </source>
</evidence>
<evidence type="ECO:0000256" key="1">
    <source>
        <dbReference type="SAM" id="MobiDB-lite"/>
    </source>
</evidence>
<protein>
    <submittedName>
        <fullName evidence="2">Uncharacterized protein</fullName>
    </submittedName>
</protein>
<feature type="compositionally biased region" description="Polar residues" evidence="1">
    <location>
        <begin position="52"/>
        <end position="65"/>
    </location>
</feature>
<dbReference type="Proteomes" id="UP001629113">
    <property type="component" value="Unassembled WGS sequence"/>
</dbReference>
<reference evidence="2 3" key="1">
    <citation type="submission" date="2024-06" db="EMBL/GenBank/DDBJ databases">
        <title>Complete genome of Phlyctema vagabunda strain 19-DSS-EL-015.</title>
        <authorList>
            <person name="Fiorenzani C."/>
        </authorList>
    </citation>
    <scope>NUCLEOTIDE SEQUENCE [LARGE SCALE GENOMIC DNA]</scope>
    <source>
        <strain evidence="2 3">19-DSS-EL-015</strain>
    </source>
</reference>
<keyword evidence="3" id="KW-1185">Reference proteome</keyword>
<feature type="compositionally biased region" description="Basic and acidic residues" evidence="1">
    <location>
        <begin position="108"/>
        <end position="122"/>
    </location>
</feature>
<organism evidence="2 3">
    <name type="scientific">Phlyctema vagabunda</name>
    <dbReference type="NCBI Taxonomy" id="108571"/>
    <lineage>
        <taxon>Eukaryota</taxon>
        <taxon>Fungi</taxon>
        <taxon>Dikarya</taxon>
        <taxon>Ascomycota</taxon>
        <taxon>Pezizomycotina</taxon>
        <taxon>Leotiomycetes</taxon>
        <taxon>Helotiales</taxon>
        <taxon>Dermateaceae</taxon>
        <taxon>Phlyctema</taxon>
    </lineage>
</organism>
<dbReference type="EMBL" id="JBFCZG010000004">
    <property type="protein sequence ID" value="KAL3423488.1"/>
    <property type="molecule type" value="Genomic_DNA"/>
</dbReference>
<gene>
    <name evidence="2" type="ORF">PVAG01_05235</name>
</gene>
<proteinExistence type="predicted"/>
<comment type="caution">
    <text evidence="2">The sequence shown here is derived from an EMBL/GenBank/DDBJ whole genome shotgun (WGS) entry which is preliminary data.</text>
</comment>
<accession>A0ABR4PJU6</accession>
<sequence>MFSSSVRRAALQAPQIPFPSLSSVAPRAAASQALSHRSHQRRCSSSKPSSPADGSNGISSGQSVPPGTVQAGAEGEKKKSADFSKANKAADGSKSAAEGRAAPAETRSQSEKKSAAPAEKKTATRNPRRKNASKTEIKNEAMRNLPSVPSTQHVAPSQISVASFFSLHRPISLTMGVPKKVTDQQFEAIFKSRLSTNARPSEVISTLSSTVENLSAASNGLKRSSVGQQAQWNAETDELRAAITSESYRKAEAQHLDQNPSESDFQFPQHILTGRYQPFTPPPPPVPMNTAESLAAGAEAAEALEPQQKTYTAVLTIEESTNENGEVTYMAHSSPFVEEPPMPTRFLGRMKIRQERYEEYRDQRSEENRMETLSVKRQRKLKMASNPVQDPQKSS</sequence>
<feature type="region of interest" description="Disordered" evidence="1">
    <location>
        <begin position="358"/>
        <end position="395"/>
    </location>
</feature>
<name>A0ABR4PJU6_9HELO</name>
<feature type="compositionally biased region" description="Polar residues" evidence="1">
    <location>
        <begin position="386"/>
        <end position="395"/>
    </location>
</feature>